<dbReference type="EMBL" id="SLZR01000028">
    <property type="protein sequence ID" value="TCS35937.1"/>
    <property type="molecule type" value="Genomic_DNA"/>
</dbReference>
<dbReference type="RefSeq" id="WP_207902786.1">
    <property type="nucleotide sequence ID" value="NZ_SLZR01000028.1"/>
</dbReference>
<protein>
    <submittedName>
        <fullName evidence="1">Uncharacterized protein</fullName>
    </submittedName>
</protein>
<dbReference type="AlphaFoldDB" id="A0A4R3HS26"/>
<evidence type="ECO:0000313" key="1">
    <source>
        <dbReference type="EMBL" id="TCS35937.1"/>
    </source>
</evidence>
<keyword evidence="2" id="KW-1185">Reference proteome</keyword>
<comment type="caution">
    <text evidence="1">The sequence shown here is derived from an EMBL/GenBank/DDBJ whole genome shotgun (WGS) entry which is preliminary data.</text>
</comment>
<dbReference type="Gene3D" id="3.60.110.10">
    <property type="entry name" value="Carbon-nitrogen hydrolase"/>
    <property type="match status" value="1"/>
</dbReference>
<proteinExistence type="predicted"/>
<accession>A0A4R3HS26</accession>
<evidence type="ECO:0000313" key="2">
    <source>
        <dbReference type="Proteomes" id="UP000295793"/>
    </source>
</evidence>
<gene>
    <name evidence="1" type="ORF">BCF53_12827</name>
</gene>
<dbReference type="Proteomes" id="UP000295793">
    <property type="component" value="Unassembled WGS sequence"/>
</dbReference>
<reference evidence="1 2" key="1">
    <citation type="submission" date="2019-03" db="EMBL/GenBank/DDBJ databases">
        <title>Genomic Encyclopedia of Archaeal and Bacterial Type Strains, Phase II (KMG-II): from individual species to whole genera.</title>
        <authorList>
            <person name="Goeker M."/>
        </authorList>
    </citation>
    <scope>NUCLEOTIDE SEQUENCE [LARGE SCALE GENOMIC DNA]</scope>
    <source>
        <strain evidence="1 2">DSM 15388</strain>
    </source>
</reference>
<name>A0A4R3HS26_9GAMM</name>
<organism evidence="1 2">
    <name type="scientific">Reinekea marinisedimentorum</name>
    <dbReference type="NCBI Taxonomy" id="230495"/>
    <lineage>
        <taxon>Bacteria</taxon>
        <taxon>Pseudomonadati</taxon>
        <taxon>Pseudomonadota</taxon>
        <taxon>Gammaproteobacteria</taxon>
        <taxon>Oceanospirillales</taxon>
        <taxon>Saccharospirillaceae</taxon>
        <taxon>Reinekea</taxon>
    </lineage>
</organism>
<dbReference type="SUPFAM" id="SSF56317">
    <property type="entry name" value="Carbon-nitrogen hydrolase"/>
    <property type="match status" value="1"/>
</dbReference>
<dbReference type="InterPro" id="IPR036526">
    <property type="entry name" value="C-N_Hydrolase_sf"/>
</dbReference>
<sequence>MGNSDIKRQALVLLAIANKPVCNSKNSSLIHEWLHEILAGTPPKFNVQIPVLFEIAAQITGNFESFASLYLKTIQPSTSKRYKLLEAFAKRGGPFWFAIWEQLNKHPKFEKELISLDWAAPQKPVNASGSKQSLQRVIGSADNGFEYEHALIKLGLSLAKLLEKTPAAYEKSPREISITISSEDSWSELWQQSNEIVALSLIEKEFSVDPRFKVPDWIVDSNSDSHLGDEAKLYWVGTVLRAAALGGTDYTGNRWKQSKTTAYKGVRSNWYKRRMGMMHSPENLVGEYSTVSSWFSDLLCRCLQWPGFESTYVKSQDILTIDGLSSFKRILKLRLTQLNTLVCSASNLPAIPSVVDRKRSPTPEIDRLFRLVTVQQLMPYQDDFSMAGIKLDDPKYKARHTEHLSTVCKIVTKTLEAKRASETVESGEKSYADLIVFPELSVHLDDERIIKRLVDQTKAIVFAGLVFKDHQGKLVNVARWFIPDYRDTGRQWVIRDQGEENLTNIEKSLGITSYRPCQHLIVIDGFKDGPFTLTGSICYDATDIKLAADLRDKTDLYVIAAHNQDVSTFDNMAAALQYHMYQHVVIANIGQFGGSTIQAPYKIPYERLISHTHGSDQISINIADVDLAAFRREVKKYREVKTKPAGMK</sequence>